<evidence type="ECO:0000256" key="5">
    <source>
        <dbReference type="PIRSR" id="PIRSR001227-1"/>
    </source>
</evidence>
<dbReference type="Gene3D" id="1.10.1400.10">
    <property type="match status" value="1"/>
</dbReference>
<gene>
    <name evidence="7" type="ORF">CWC22_004640</name>
</gene>
<proteinExistence type="inferred from homology"/>
<dbReference type="Pfam" id="PF01804">
    <property type="entry name" value="Penicil_amidase"/>
    <property type="match status" value="1"/>
</dbReference>
<dbReference type="GO" id="GO:0046872">
    <property type="term" value="F:metal ion binding"/>
    <property type="evidence" value="ECO:0007669"/>
    <property type="project" value="UniProtKB-KW"/>
</dbReference>
<evidence type="ECO:0000256" key="4">
    <source>
        <dbReference type="ARBA" id="ARBA00038735"/>
    </source>
</evidence>
<comment type="cofactor">
    <cofactor evidence="6">
        <name>Ca(2+)</name>
        <dbReference type="ChEBI" id="CHEBI:29108"/>
    </cofactor>
    <text evidence="6">Binds 1 Ca(2+) ion per dimer.</text>
</comment>
<dbReference type="CDD" id="cd03747">
    <property type="entry name" value="Ntn_PGA_like"/>
    <property type="match status" value="1"/>
</dbReference>
<reference evidence="7 8" key="1">
    <citation type="submission" date="2019-10" db="EMBL/GenBank/DDBJ databases">
        <title>Pseudoalteromonas rubra S4059.</title>
        <authorList>
            <person name="Paulsen S."/>
            <person name="Wang X."/>
        </authorList>
    </citation>
    <scope>NUCLEOTIDE SEQUENCE [LARGE SCALE GENOMIC DNA]</scope>
    <source>
        <strain evidence="7 8">S4059</strain>
    </source>
</reference>
<dbReference type="PANTHER" id="PTHR34218">
    <property type="entry name" value="PEPTIDASE S45 PENICILLIN AMIDASE"/>
    <property type="match status" value="1"/>
</dbReference>
<evidence type="ECO:0000256" key="2">
    <source>
        <dbReference type="ARBA" id="ARBA00022801"/>
    </source>
</evidence>
<evidence type="ECO:0000313" key="8">
    <source>
        <dbReference type="Proteomes" id="UP000305729"/>
    </source>
</evidence>
<evidence type="ECO:0000256" key="3">
    <source>
        <dbReference type="ARBA" id="ARBA00023145"/>
    </source>
</evidence>
<comment type="subunit">
    <text evidence="4">Heterodimer of an alpha subunit and a beta subunit processed from the same precursor.</text>
</comment>
<dbReference type="Proteomes" id="UP000305729">
    <property type="component" value="Chromosome 1"/>
</dbReference>
<name>A0A5S3USA9_9GAMM</name>
<accession>A0A5S3USA9</accession>
<comment type="similarity">
    <text evidence="1">Belongs to the peptidase S45 family.</text>
</comment>
<dbReference type="STRING" id="43658.AT705_16800"/>
<dbReference type="InterPro" id="IPR029055">
    <property type="entry name" value="Ntn_hydrolases_N"/>
</dbReference>
<dbReference type="SUPFAM" id="SSF56235">
    <property type="entry name" value="N-terminal nucleophile aminohydrolases (Ntn hydrolases)"/>
    <property type="match status" value="1"/>
</dbReference>
<organism evidence="7 8">
    <name type="scientific">Pseudoalteromonas rubra</name>
    <dbReference type="NCBI Taxonomy" id="43658"/>
    <lineage>
        <taxon>Bacteria</taxon>
        <taxon>Pseudomonadati</taxon>
        <taxon>Pseudomonadota</taxon>
        <taxon>Gammaproteobacteria</taxon>
        <taxon>Alteromonadales</taxon>
        <taxon>Pseudoalteromonadaceae</taxon>
        <taxon>Pseudoalteromonas</taxon>
    </lineage>
</organism>
<dbReference type="PIRSF" id="PIRSF001227">
    <property type="entry name" value="Pen_acylase"/>
    <property type="match status" value="1"/>
</dbReference>
<dbReference type="InterPro" id="IPR014395">
    <property type="entry name" value="Pen/GL7ACA/AHL_acylase"/>
</dbReference>
<keyword evidence="3" id="KW-0865">Zymogen</keyword>
<evidence type="ECO:0000256" key="1">
    <source>
        <dbReference type="ARBA" id="ARBA00006586"/>
    </source>
</evidence>
<feature type="active site" description="Nucleophile" evidence="5">
    <location>
        <position position="271"/>
    </location>
</feature>
<dbReference type="EMBL" id="CP045429">
    <property type="protein sequence ID" value="QPB82307.1"/>
    <property type="molecule type" value="Genomic_DNA"/>
</dbReference>
<sequence>MISCMRSQTSVGSEYMQIRNWFTRHPLLCRFGTFILAPSVLCAYVAYQQQVISALPQAGASAVSVAVQEQVTVTRDAHGVPYIDADSMADAYFAMGYLHAQDRLWQLELQRRLSAGKLSEVFGKESLNYDVWVRTLGLYEVAEQSKAYLSEQALASLQSYTAGINEFLNQQPTLPIEFTMLGITPAPWRVEDSLAWMKMFSLSMSGNLEEEIQRSVALKTLPKTLFAEFFGSELVPSESLGEGQVASLSGLHHTIKQLETDYKIGGKHIGSNAWVVSAEKSASGSAILANDPHLGLQIPSLWYAVSQQLPDSQLQGMSLVGLPVIVFGQNNYIAWGGTNMEADLQDLIVEQIHPEDPTLYRYQQQWLPFTERTEYIKVKSDFPSLLKPTYRDVELKIKETLTGPVISKAGLPQAVSLRWTALQAQDTTYEGFFHINHAQNWQQFKQAADKIASPSLNLFYADKQDNIGFTGAGNIPVRERGTGILPTKRGAEGDVWQGFIPKDEMPSEFNPPRGYIINANNRNVASSYPYHISSSFADPARAERIEQLLNTQPLDVNYIKQMQMDVKDLTVIKLKSVMETVVAEDLWQQEALDHLKTWQGDAPTDSIAATIFYTWARQIYRVLLNDELIPAWNEKAATRQLLGLRGRVSYDQLAELLAQNTPLCDDTNTLETESCEEVLLSALDRTLILNSKLQGDEIDNWQWGKFQTTRYDHMPFGKVKHLNKVFSREVATGGSTNTVNVAAGFYEKDNGFIQNYGAGFRQIIDLGGRYEFMNSTGQSGQVASAHYDDMITLFAKGQYVSFESPTEASRKLTLTPNQGQE</sequence>
<dbReference type="Gene3D" id="3.60.20.10">
    <property type="entry name" value="Glutamine Phosphoribosylpyrophosphate, subunit 1, domain 1"/>
    <property type="match status" value="1"/>
</dbReference>
<feature type="binding site" evidence="6">
    <location>
        <position position="346"/>
    </location>
    <ligand>
        <name>Ca(2+)</name>
        <dbReference type="ChEBI" id="CHEBI:29108"/>
    </ligand>
</feature>
<keyword evidence="6" id="KW-0106">Calcium</keyword>
<dbReference type="InterPro" id="IPR043147">
    <property type="entry name" value="Penicillin_amidase_A-knob"/>
</dbReference>
<dbReference type="InterPro" id="IPR043146">
    <property type="entry name" value="Penicillin_amidase_N_B-knob"/>
</dbReference>
<keyword evidence="6" id="KW-0479">Metal-binding</keyword>
<dbReference type="GO" id="GO:0017000">
    <property type="term" value="P:antibiotic biosynthetic process"/>
    <property type="evidence" value="ECO:0007669"/>
    <property type="project" value="InterPro"/>
</dbReference>
<feature type="binding site" evidence="6">
    <location>
        <position position="343"/>
    </location>
    <ligand>
        <name>Ca(2+)</name>
        <dbReference type="ChEBI" id="CHEBI:29108"/>
    </ligand>
</feature>
<dbReference type="InterPro" id="IPR023343">
    <property type="entry name" value="Penicillin_amidase_dom1"/>
</dbReference>
<evidence type="ECO:0000313" key="7">
    <source>
        <dbReference type="EMBL" id="QPB82307.1"/>
    </source>
</evidence>
<protein>
    <submittedName>
        <fullName evidence="7">Penicillin acylase family protein</fullName>
    </submittedName>
</protein>
<dbReference type="InterPro" id="IPR002692">
    <property type="entry name" value="S45"/>
</dbReference>
<dbReference type="Gene3D" id="1.10.439.10">
    <property type="entry name" value="Penicillin Amidohydrolase, domain 1"/>
    <property type="match status" value="1"/>
</dbReference>
<dbReference type="GO" id="GO:0016811">
    <property type="term" value="F:hydrolase activity, acting on carbon-nitrogen (but not peptide) bonds, in linear amides"/>
    <property type="evidence" value="ECO:0007669"/>
    <property type="project" value="InterPro"/>
</dbReference>
<evidence type="ECO:0000256" key="6">
    <source>
        <dbReference type="PIRSR" id="PIRSR001227-2"/>
    </source>
</evidence>
<dbReference type="PANTHER" id="PTHR34218:SF4">
    <property type="entry name" value="ACYL-HOMOSERINE LACTONE ACYLASE QUIP"/>
    <property type="match status" value="1"/>
</dbReference>
<dbReference type="AlphaFoldDB" id="A0A5S3USA9"/>
<feature type="binding site" evidence="6">
    <location>
        <position position="211"/>
    </location>
    <ligand>
        <name>Ca(2+)</name>
        <dbReference type="ChEBI" id="CHEBI:29108"/>
    </ligand>
</feature>
<dbReference type="Gene3D" id="2.30.120.10">
    <property type="match status" value="1"/>
</dbReference>
<keyword evidence="2" id="KW-0378">Hydrolase</keyword>